<accession>A0A7C9TJ55</accession>
<keyword evidence="1" id="KW-0732">Signal</keyword>
<sequence length="550" mass="59685">MTRSLPAGRSARPRPAAACPRTWPATLALLAAMLPATAVHATDITTDIDGLSLRWDNTLRYSNAWRTRGPSAALTGCAWCANADDGDRNFGRGLISNRVDLLSEFDLAYHDVGLRVSGAAWYDSVYRQGTDHDSAATFNPVSVSSGRFTDATARLHGRDAEILDAFVYVKGELGGDHPYLLRAGRHTLVFGEAMFFGANGITAAQAPTDVVKAMSVPNATAKELAMPVGQVSGQVTLDEQFTLSGYVQYEWRASRLPGVGSYFSMDDFRGVGGERRLQPPVPFTRGQDLEASDSGQYGVQLKYNAQSLDTDFGLYHLRYHDKTPRLYNYVPPVRQYAMVYPEGIDVFGLSFSRNVGAAAVAGEASVRHHMPLVGGGNAVAAGVQADNADHALYAVGRTAHLLLNGTLPLPRGDFWHGGFLMGELAWNRRLSVDRNPAALHPGADRDAWGLRVLMAPSYQQVLPRLDLSVPVGLSYFPKGRSSAVGNFGVHHGGTYNLGLQGTYDTVWRLSLTYTGFYGPEDTFADAAGLATFKQALKDRDHLSFSLQRSF</sequence>
<proteinExistence type="predicted"/>
<dbReference type="InterPro" id="IPR010727">
    <property type="entry name" value="DUF1302"/>
</dbReference>
<dbReference type="RefSeq" id="WP_163457654.1">
    <property type="nucleotide sequence ID" value="NZ_JAAGOH010000012.1"/>
</dbReference>
<reference evidence="2 3" key="1">
    <citation type="submission" date="2020-02" db="EMBL/GenBank/DDBJ databases">
        <title>Ideonella bacterium strain TBM-1.</title>
        <authorList>
            <person name="Chen W.-M."/>
        </authorList>
    </citation>
    <scope>NUCLEOTIDE SEQUENCE [LARGE SCALE GENOMIC DNA]</scope>
    <source>
        <strain evidence="2 3">TBM-1</strain>
    </source>
</reference>
<organism evidence="2 3">
    <name type="scientific">Ideonella livida</name>
    <dbReference type="NCBI Taxonomy" id="2707176"/>
    <lineage>
        <taxon>Bacteria</taxon>
        <taxon>Pseudomonadati</taxon>
        <taxon>Pseudomonadota</taxon>
        <taxon>Betaproteobacteria</taxon>
        <taxon>Burkholderiales</taxon>
        <taxon>Sphaerotilaceae</taxon>
        <taxon>Ideonella</taxon>
    </lineage>
</organism>
<dbReference type="AlphaFoldDB" id="A0A7C9TJ55"/>
<name>A0A7C9TJ55_9BURK</name>
<keyword evidence="3" id="KW-1185">Reference proteome</keyword>
<protein>
    <submittedName>
        <fullName evidence="2">DUF1302 domain-containing protein</fullName>
    </submittedName>
</protein>
<evidence type="ECO:0000313" key="3">
    <source>
        <dbReference type="Proteomes" id="UP000484255"/>
    </source>
</evidence>
<evidence type="ECO:0000256" key="1">
    <source>
        <dbReference type="SAM" id="SignalP"/>
    </source>
</evidence>
<comment type="caution">
    <text evidence="2">The sequence shown here is derived from an EMBL/GenBank/DDBJ whole genome shotgun (WGS) entry which is preliminary data.</text>
</comment>
<dbReference type="EMBL" id="JAAGOH010000012">
    <property type="protein sequence ID" value="NDY91801.1"/>
    <property type="molecule type" value="Genomic_DNA"/>
</dbReference>
<dbReference type="Proteomes" id="UP000484255">
    <property type="component" value="Unassembled WGS sequence"/>
</dbReference>
<gene>
    <name evidence="2" type="ORF">G3A44_11450</name>
</gene>
<feature type="signal peptide" evidence="1">
    <location>
        <begin position="1"/>
        <end position="41"/>
    </location>
</feature>
<dbReference type="Pfam" id="PF06980">
    <property type="entry name" value="DUF1302"/>
    <property type="match status" value="1"/>
</dbReference>
<feature type="chain" id="PRO_5028945919" evidence="1">
    <location>
        <begin position="42"/>
        <end position="550"/>
    </location>
</feature>
<evidence type="ECO:0000313" key="2">
    <source>
        <dbReference type="EMBL" id="NDY91801.1"/>
    </source>
</evidence>